<name>A0ABV6LEW4_9SPHI</name>
<evidence type="ECO:0000313" key="4">
    <source>
        <dbReference type="Proteomes" id="UP001589828"/>
    </source>
</evidence>
<dbReference type="EMBL" id="JBHLTS010000077">
    <property type="protein sequence ID" value="MFC0518003.1"/>
    <property type="molecule type" value="Genomic_DNA"/>
</dbReference>
<feature type="transmembrane region" description="Helical" evidence="2">
    <location>
        <begin position="7"/>
        <end position="26"/>
    </location>
</feature>
<keyword evidence="4" id="KW-1185">Reference proteome</keyword>
<organism evidence="3 4">
    <name type="scientific">Mucilaginibacter angelicae</name>
    <dbReference type="NCBI Taxonomy" id="869718"/>
    <lineage>
        <taxon>Bacteria</taxon>
        <taxon>Pseudomonadati</taxon>
        <taxon>Bacteroidota</taxon>
        <taxon>Sphingobacteriia</taxon>
        <taxon>Sphingobacteriales</taxon>
        <taxon>Sphingobacteriaceae</taxon>
        <taxon>Mucilaginibacter</taxon>
    </lineage>
</organism>
<gene>
    <name evidence="3" type="ORF">ACFFGT_27565</name>
</gene>
<evidence type="ECO:0000313" key="3">
    <source>
        <dbReference type="EMBL" id="MFC0518003.1"/>
    </source>
</evidence>
<comment type="caution">
    <text evidence="3">The sequence shown here is derived from an EMBL/GenBank/DDBJ whole genome shotgun (WGS) entry which is preliminary data.</text>
</comment>
<reference evidence="3 4" key="1">
    <citation type="submission" date="2024-09" db="EMBL/GenBank/DDBJ databases">
        <authorList>
            <person name="Sun Q."/>
            <person name="Mori K."/>
        </authorList>
    </citation>
    <scope>NUCLEOTIDE SEQUENCE [LARGE SCALE GENOMIC DNA]</scope>
    <source>
        <strain evidence="3 4">NCAIM B.02415</strain>
    </source>
</reference>
<keyword evidence="2" id="KW-1133">Transmembrane helix</keyword>
<evidence type="ECO:0000256" key="2">
    <source>
        <dbReference type="SAM" id="Phobius"/>
    </source>
</evidence>
<feature type="compositionally biased region" description="Gly residues" evidence="1">
    <location>
        <begin position="215"/>
        <end position="247"/>
    </location>
</feature>
<accession>A0ABV6LEW4</accession>
<feature type="region of interest" description="Disordered" evidence="1">
    <location>
        <begin position="215"/>
        <end position="253"/>
    </location>
</feature>
<keyword evidence="2" id="KW-0472">Membrane</keyword>
<dbReference type="RefSeq" id="WP_377025731.1">
    <property type="nucleotide sequence ID" value="NZ_JBHLTS010000077.1"/>
</dbReference>
<feature type="region of interest" description="Disordered" evidence="1">
    <location>
        <begin position="269"/>
        <end position="290"/>
    </location>
</feature>
<sequence>MKKYPKPIVNYSYIINFFLLILFISFNSSCKKDAKNQPVADKLHQTIDAGISNDEITQWLAANPGVISSNALLYNSQQAVIDNKLVIRVPLAANAALYFTKENNVLKEYVYKWNDRDPGAANYTGTIDVYSFEHKKLNRLVYNKAVLTKVLLPANAATFSKNHDSRLQLVETDEEFKANCLAQGGDITEDDYSITCTTYYDVDYGPIYISGGGGGSSTGPSGGVPGTVTGGGGGGSGSSGGNGGGASWGPAPCPASSSAVASGGVLKVDKVAPTNPGTTPPSTTPSAGCPTVSQWQPKPIIPLNPTYSYLNPSFSYPLNTNFPDLGVINILDVAFDPGKLSTTKLTITNLSTTETFNSYNNTLPADSYPDNHPVSIAVRTFNPYIYAAFLGSNNTSIKNFHQTAKGLSGSDGYGKAIGAIGEGLFAQRLLSIPSVSRVRTISGAVVMDNTNPSKTIYIDLLTEQTLPEAEEGYSYVKMQYTDVNGNALSKDLKIQRNSQTRMMGFTILNKGFVAYEIKTYNPSNTPDILFKGFVEGIQQTMTRGFFRNMTAGVLVFDKAAFTALYNSPYRAKVDAILKSAQAMRNINGEQAVFLRLENNLWLNANSAYYALIAKIKVL</sequence>
<dbReference type="Proteomes" id="UP001589828">
    <property type="component" value="Unassembled WGS sequence"/>
</dbReference>
<keyword evidence="2" id="KW-0812">Transmembrane</keyword>
<evidence type="ECO:0000256" key="1">
    <source>
        <dbReference type="SAM" id="MobiDB-lite"/>
    </source>
</evidence>
<proteinExistence type="predicted"/>
<protein>
    <submittedName>
        <fullName evidence="3">Uncharacterized protein</fullName>
    </submittedName>
</protein>